<dbReference type="EC" id="2.1.1.334" evidence="6"/>
<evidence type="ECO:0000313" key="6">
    <source>
        <dbReference type="EMBL" id="MEJ8860122.1"/>
    </source>
</evidence>
<evidence type="ECO:0000313" key="7">
    <source>
        <dbReference type="Proteomes" id="UP001367030"/>
    </source>
</evidence>
<comment type="subcellular location">
    <subcellularLocation>
        <location evidence="1">Endomembrane system</location>
        <topology evidence="1">Multi-pass membrane protein</topology>
    </subcellularLocation>
</comment>
<dbReference type="PANTHER" id="PTHR43847:SF1">
    <property type="entry name" value="BLL3993 PROTEIN"/>
    <property type="match status" value="1"/>
</dbReference>
<dbReference type="InterPro" id="IPR052527">
    <property type="entry name" value="Metal_cation-efflux_comp"/>
</dbReference>
<reference evidence="6 7" key="1">
    <citation type="submission" date="2024-03" db="EMBL/GenBank/DDBJ databases">
        <title>Novel species of the genus Variovorax.</title>
        <authorList>
            <person name="Liu Q."/>
            <person name="Xin Y.-H."/>
        </authorList>
    </citation>
    <scope>NUCLEOTIDE SEQUENCE [LARGE SCALE GENOMIC DNA]</scope>
    <source>
        <strain evidence="6 7">KACC 18901</strain>
    </source>
</reference>
<feature type="transmembrane region" description="Helical" evidence="5">
    <location>
        <begin position="41"/>
        <end position="68"/>
    </location>
</feature>
<keyword evidence="6" id="KW-0808">Transferase</keyword>
<dbReference type="Proteomes" id="UP001367030">
    <property type="component" value="Unassembled WGS sequence"/>
</dbReference>
<dbReference type="EMBL" id="JBBKZS010000068">
    <property type="protein sequence ID" value="MEJ8860122.1"/>
    <property type="molecule type" value="Genomic_DNA"/>
</dbReference>
<dbReference type="RefSeq" id="WP_340340149.1">
    <property type="nucleotide sequence ID" value="NZ_JBBKZS010000068.1"/>
</dbReference>
<feature type="transmembrane region" description="Helical" evidence="5">
    <location>
        <begin position="144"/>
        <end position="160"/>
    </location>
</feature>
<protein>
    <submittedName>
        <fullName evidence="6">Isoprenylcysteine carboxylmethyltransferase family protein</fullName>
        <ecNumber evidence="6">2.1.1.100</ecNumber>
        <ecNumber evidence="6">2.1.1.334</ecNumber>
    </submittedName>
</protein>
<dbReference type="GO" id="GO:0032259">
    <property type="term" value="P:methylation"/>
    <property type="evidence" value="ECO:0007669"/>
    <property type="project" value="UniProtKB-KW"/>
</dbReference>
<dbReference type="GO" id="GO:0004671">
    <property type="term" value="F:protein C-terminal S-isoprenylcysteine carboxyl O-methyltransferase activity"/>
    <property type="evidence" value="ECO:0007669"/>
    <property type="project" value="UniProtKB-EC"/>
</dbReference>
<keyword evidence="2 5" id="KW-0812">Transmembrane</keyword>
<accession>A0ABU8XN50</accession>
<keyword evidence="6" id="KW-0489">Methyltransferase</keyword>
<gene>
    <name evidence="6" type="ORF">WKW79_36730</name>
</gene>
<evidence type="ECO:0000256" key="2">
    <source>
        <dbReference type="ARBA" id="ARBA00022692"/>
    </source>
</evidence>
<sequence length="214" mass="24547">MNDVDSGQAQWSLAFLNTGVFVGFAYSFFKPSTARDWKVFGAYSTFVAALFAEVYGFPLTFFLFHAWLSAAFPDVNMFGHEARHLWWLLWGGRSDPHMGSLRFLSFAIVFAGFLLLAMAWHALERAQRREEIASTGPYRRIRHPQYGALIIIMLGLLFYWPTLPSTLLLPLLVVMYVRLARSEEQELIRERGEAWRSYAAATPRFLPALHGDCR</sequence>
<feature type="transmembrane region" description="Helical" evidence="5">
    <location>
        <begin position="103"/>
        <end position="123"/>
    </location>
</feature>
<comment type="caution">
    <text evidence="6">The sequence shown here is derived from an EMBL/GenBank/DDBJ whole genome shotgun (WGS) entry which is preliminary data.</text>
</comment>
<evidence type="ECO:0000256" key="5">
    <source>
        <dbReference type="SAM" id="Phobius"/>
    </source>
</evidence>
<dbReference type="Gene3D" id="1.20.120.1630">
    <property type="match status" value="1"/>
</dbReference>
<evidence type="ECO:0000256" key="4">
    <source>
        <dbReference type="ARBA" id="ARBA00023136"/>
    </source>
</evidence>
<feature type="transmembrane region" description="Helical" evidence="5">
    <location>
        <begin position="12"/>
        <end position="29"/>
    </location>
</feature>
<proteinExistence type="predicted"/>
<evidence type="ECO:0000256" key="3">
    <source>
        <dbReference type="ARBA" id="ARBA00022989"/>
    </source>
</evidence>
<name>A0ABU8XN50_9BURK</name>
<keyword evidence="4 5" id="KW-0472">Membrane</keyword>
<keyword evidence="3 5" id="KW-1133">Transmembrane helix</keyword>
<dbReference type="PANTHER" id="PTHR43847">
    <property type="entry name" value="BLL3993 PROTEIN"/>
    <property type="match status" value="1"/>
</dbReference>
<dbReference type="Pfam" id="PF04191">
    <property type="entry name" value="PEMT"/>
    <property type="match status" value="1"/>
</dbReference>
<organism evidence="6 7">
    <name type="scientific">Variovorax robiniae</name>
    <dbReference type="NCBI Taxonomy" id="1836199"/>
    <lineage>
        <taxon>Bacteria</taxon>
        <taxon>Pseudomonadati</taxon>
        <taxon>Pseudomonadota</taxon>
        <taxon>Betaproteobacteria</taxon>
        <taxon>Burkholderiales</taxon>
        <taxon>Comamonadaceae</taxon>
        <taxon>Variovorax</taxon>
    </lineage>
</organism>
<dbReference type="EC" id="2.1.1.100" evidence="6"/>
<evidence type="ECO:0000256" key="1">
    <source>
        <dbReference type="ARBA" id="ARBA00004127"/>
    </source>
</evidence>
<dbReference type="InterPro" id="IPR007318">
    <property type="entry name" value="Phopholipid_MeTrfase"/>
</dbReference>
<keyword evidence="7" id="KW-1185">Reference proteome</keyword>